<evidence type="ECO:0000313" key="3">
    <source>
        <dbReference type="Proteomes" id="UP001500456"/>
    </source>
</evidence>
<keyword evidence="1" id="KW-0812">Transmembrane</keyword>
<dbReference type="Proteomes" id="UP001500456">
    <property type="component" value="Unassembled WGS sequence"/>
</dbReference>
<gene>
    <name evidence="2" type="ORF">GCM10022232_57400</name>
</gene>
<evidence type="ECO:0000313" key="2">
    <source>
        <dbReference type="EMBL" id="GAA4009172.1"/>
    </source>
</evidence>
<keyword evidence="1" id="KW-1133">Transmembrane helix</keyword>
<reference evidence="3" key="1">
    <citation type="journal article" date="2019" name="Int. J. Syst. Evol. Microbiol.">
        <title>The Global Catalogue of Microorganisms (GCM) 10K type strain sequencing project: providing services to taxonomists for standard genome sequencing and annotation.</title>
        <authorList>
            <consortium name="The Broad Institute Genomics Platform"/>
            <consortium name="The Broad Institute Genome Sequencing Center for Infectious Disease"/>
            <person name="Wu L."/>
            <person name="Ma J."/>
        </authorList>
    </citation>
    <scope>NUCLEOTIDE SEQUENCE [LARGE SCALE GENOMIC DNA]</scope>
    <source>
        <strain evidence="3">JCM 16924</strain>
    </source>
</reference>
<feature type="transmembrane region" description="Helical" evidence="1">
    <location>
        <begin position="6"/>
        <end position="30"/>
    </location>
</feature>
<evidence type="ECO:0000256" key="1">
    <source>
        <dbReference type="SAM" id="Phobius"/>
    </source>
</evidence>
<organism evidence="2 3">
    <name type="scientific">Streptomyces plumbiresistens</name>
    <dbReference type="NCBI Taxonomy" id="511811"/>
    <lineage>
        <taxon>Bacteria</taxon>
        <taxon>Bacillati</taxon>
        <taxon>Actinomycetota</taxon>
        <taxon>Actinomycetes</taxon>
        <taxon>Kitasatosporales</taxon>
        <taxon>Streptomycetaceae</taxon>
        <taxon>Streptomyces</taxon>
    </lineage>
</organism>
<sequence length="78" mass="8241">MADTAILEPLLCRLAILGAVAALSVTLLLLADRHVEPATVPRRLVRRMRWWSLHAPAVLAVGVALTLGSLAGLAVTHA</sequence>
<keyword evidence="1" id="KW-0472">Membrane</keyword>
<protein>
    <submittedName>
        <fullName evidence="2">Uncharacterized protein</fullName>
    </submittedName>
</protein>
<name>A0ABP7SAV5_9ACTN</name>
<proteinExistence type="predicted"/>
<comment type="caution">
    <text evidence="2">The sequence shown here is derived from an EMBL/GenBank/DDBJ whole genome shotgun (WGS) entry which is preliminary data.</text>
</comment>
<keyword evidence="3" id="KW-1185">Reference proteome</keyword>
<dbReference type="EMBL" id="BAAAZX010000017">
    <property type="protein sequence ID" value="GAA4009172.1"/>
    <property type="molecule type" value="Genomic_DNA"/>
</dbReference>
<feature type="transmembrane region" description="Helical" evidence="1">
    <location>
        <begin position="51"/>
        <end position="75"/>
    </location>
</feature>
<dbReference type="RefSeq" id="WP_266450977.1">
    <property type="nucleotide sequence ID" value="NZ_BAAAZX010000017.1"/>
</dbReference>
<accession>A0ABP7SAV5</accession>